<dbReference type="Proteomes" id="UP000054248">
    <property type="component" value="Unassembled WGS sequence"/>
</dbReference>
<dbReference type="STRING" id="1051891.A0A0C3QBN8"/>
<protein>
    <submittedName>
        <fullName evidence="2">Uncharacterized protein</fullName>
    </submittedName>
</protein>
<dbReference type="OrthoDB" id="3274040at2759"/>
<name>A0A0C3QBN8_9AGAM</name>
<dbReference type="AlphaFoldDB" id="A0A0C3QBN8"/>
<keyword evidence="3" id="KW-1185">Reference proteome</keyword>
<dbReference type="HOGENOM" id="CLU_2470720_0_0_1"/>
<evidence type="ECO:0000313" key="2">
    <source>
        <dbReference type="EMBL" id="KIO22601.1"/>
    </source>
</evidence>
<reference evidence="2 3" key="1">
    <citation type="submission" date="2014-04" db="EMBL/GenBank/DDBJ databases">
        <authorList>
            <consortium name="DOE Joint Genome Institute"/>
            <person name="Kuo A."/>
            <person name="Girlanda M."/>
            <person name="Perotto S."/>
            <person name="Kohler A."/>
            <person name="Nagy L.G."/>
            <person name="Floudas D."/>
            <person name="Copeland A."/>
            <person name="Barry K.W."/>
            <person name="Cichocki N."/>
            <person name="Veneault-Fourrey C."/>
            <person name="LaButti K."/>
            <person name="Lindquist E.A."/>
            <person name="Lipzen A."/>
            <person name="Lundell T."/>
            <person name="Morin E."/>
            <person name="Murat C."/>
            <person name="Sun H."/>
            <person name="Tunlid A."/>
            <person name="Henrissat B."/>
            <person name="Grigoriev I.V."/>
            <person name="Hibbett D.S."/>
            <person name="Martin F."/>
            <person name="Nordberg H.P."/>
            <person name="Cantor M.N."/>
            <person name="Hua S.X."/>
        </authorList>
    </citation>
    <scope>NUCLEOTIDE SEQUENCE [LARGE SCALE GENOMIC DNA]</scope>
    <source>
        <strain evidence="2 3">MUT 4182</strain>
    </source>
</reference>
<organism evidence="2 3">
    <name type="scientific">Tulasnella calospora MUT 4182</name>
    <dbReference type="NCBI Taxonomy" id="1051891"/>
    <lineage>
        <taxon>Eukaryota</taxon>
        <taxon>Fungi</taxon>
        <taxon>Dikarya</taxon>
        <taxon>Basidiomycota</taxon>
        <taxon>Agaricomycotina</taxon>
        <taxon>Agaricomycetes</taxon>
        <taxon>Cantharellales</taxon>
        <taxon>Tulasnellaceae</taxon>
        <taxon>Tulasnella</taxon>
    </lineage>
</organism>
<evidence type="ECO:0000256" key="1">
    <source>
        <dbReference type="SAM" id="MobiDB-lite"/>
    </source>
</evidence>
<reference evidence="3" key="2">
    <citation type="submission" date="2015-01" db="EMBL/GenBank/DDBJ databases">
        <title>Evolutionary Origins and Diversification of the Mycorrhizal Mutualists.</title>
        <authorList>
            <consortium name="DOE Joint Genome Institute"/>
            <consortium name="Mycorrhizal Genomics Consortium"/>
            <person name="Kohler A."/>
            <person name="Kuo A."/>
            <person name="Nagy L.G."/>
            <person name="Floudas D."/>
            <person name="Copeland A."/>
            <person name="Barry K.W."/>
            <person name="Cichocki N."/>
            <person name="Veneault-Fourrey C."/>
            <person name="LaButti K."/>
            <person name="Lindquist E.A."/>
            <person name="Lipzen A."/>
            <person name="Lundell T."/>
            <person name="Morin E."/>
            <person name="Murat C."/>
            <person name="Riley R."/>
            <person name="Ohm R."/>
            <person name="Sun H."/>
            <person name="Tunlid A."/>
            <person name="Henrissat B."/>
            <person name="Grigoriev I.V."/>
            <person name="Hibbett D.S."/>
            <person name="Martin F."/>
        </authorList>
    </citation>
    <scope>NUCLEOTIDE SEQUENCE [LARGE SCALE GENOMIC DNA]</scope>
    <source>
        <strain evidence="3">MUT 4182</strain>
    </source>
</reference>
<evidence type="ECO:0000313" key="3">
    <source>
        <dbReference type="Proteomes" id="UP000054248"/>
    </source>
</evidence>
<accession>A0A0C3QBN8</accession>
<feature type="region of interest" description="Disordered" evidence="1">
    <location>
        <begin position="34"/>
        <end position="64"/>
    </location>
</feature>
<gene>
    <name evidence="2" type="ORF">M407DRAFT_245098</name>
</gene>
<proteinExistence type="predicted"/>
<sequence>MLRGLRSWGDARHPFEGVTLKKLSDLEKNFHTAKESEAEEELQFRMRSASMSSPDASRTVSARGSVVWSPEGIEKMEEQGLLAKPETV</sequence>
<feature type="compositionally biased region" description="Polar residues" evidence="1">
    <location>
        <begin position="49"/>
        <end position="62"/>
    </location>
</feature>
<dbReference type="EMBL" id="KN823105">
    <property type="protein sequence ID" value="KIO22601.1"/>
    <property type="molecule type" value="Genomic_DNA"/>
</dbReference>